<comment type="caution">
    <text evidence="7">Lacks conserved residue(s) required for the propagation of feature annotation.</text>
</comment>
<evidence type="ECO:0000256" key="8">
    <source>
        <dbReference type="RuleBase" id="RU004135"/>
    </source>
</evidence>
<keyword evidence="4 7" id="KW-0573">Peptidoglycan synthesis</keyword>
<feature type="binding site" evidence="7">
    <location>
        <position position="465"/>
    </location>
    <ligand>
        <name>meso-2,6-diaminopimelate</name>
        <dbReference type="ChEBI" id="CHEBI:57791"/>
    </ligand>
</feature>
<sequence length="495" mass="50203">MPQPADRDPRVPDGLPAASGVGLDSRLVGPGDVYVALPGSSTHGARYAAQAAAAGAVAVLTDAEGVALAGDVGVPVVEVPDPRAAMGPLAAAVYGDPAARLGLFAVTGTNGKTTTAHLVEAGLRALGHSVGIIGTNGFAVDGRGLDRARTTVTTPESPDLHALLAAMADQGADRVVMEVSSIAMAYRRTAGARFAAAGFTNLGRDHLDFHADMEEYFAAKASLFTPEHVAAAAIVTTDEWGRRLAGTIRAAGELPLLTVGAEDADFRVLRTGADAAGRTEVNAATPDGQLDFALALPGAYNITNALTALAMLRAAGLDAATAARGLADATVPGRMQRIWLDGDAPEVYVDFAHTPQAIDAALAAAGERGQRVIAVFGCGGDRDRAKREPMGAAAARRAAVVLVTDDNPRTEDPAAIRAAALAGARAAAGPDTVVRDAGGRADAIAEALTLAAPGDVVAILGKGHERGQEIAGEILPFDDAEVVTRTWAGLAGERG</sequence>
<keyword evidence="2 7" id="KW-0132">Cell division</keyword>
<dbReference type="GO" id="GO:0051301">
    <property type="term" value="P:cell division"/>
    <property type="evidence" value="ECO:0007669"/>
    <property type="project" value="UniProtKB-KW"/>
</dbReference>
<evidence type="ECO:0000256" key="3">
    <source>
        <dbReference type="ARBA" id="ARBA00022960"/>
    </source>
</evidence>
<reference evidence="12 13" key="1">
    <citation type="submission" date="2020-07" db="EMBL/GenBank/DDBJ databases">
        <title>Sequencing the genomes of 1000 actinobacteria strains.</title>
        <authorList>
            <person name="Klenk H.-P."/>
        </authorList>
    </citation>
    <scope>NUCLEOTIDE SEQUENCE [LARGE SCALE GENOMIC DNA]</scope>
    <source>
        <strain evidence="12 13">DSM 103164</strain>
    </source>
</reference>
<dbReference type="SUPFAM" id="SSF53623">
    <property type="entry name" value="MurD-like peptide ligases, catalytic domain"/>
    <property type="match status" value="1"/>
</dbReference>
<dbReference type="Pfam" id="PF01225">
    <property type="entry name" value="Mur_ligase"/>
    <property type="match status" value="1"/>
</dbReference>
<dbReference type="GO" id="GO:0008360">
    <property type="term" value="P:regulation of cell shape"/>
    <property type="evidence" value="ECO:0007669"/>
    <property type="project" value="UniProtKB-KW"/>
</dbReference>
<dbReference type="InterPro" id="IPR035911">
    <property type="entry name" value="MurE/MurF_N"/>
</dbReference>
<keyword evidence="7 12" id="KW-0436">Ligase</keyword>
<feature type="domain" description="Mur ligase N-terminal catalytic" evidence="9">
    <location>
        <begin position="19"/>
        <end position="94"/>
    </location>
</feature>
<evidence type="ECO:0000259" key="10">
    <source>
        <dbReference type="Pfam" id="PF02875"/>
    </source>
</evidence>
<dbReference type="GO" id="GO:0071555">
    <property type="term" value="P:cell wall organization"/>
    <property type="evidence" value="ECO:0007669"/>
    <property type="project" value="UniProtKB-KW"/>
</dbReference>
<feature type="binding site" evidence="7">
    <location>
        <begin position="153"/>
        <end position="154"/>
    </location>
    <ligand>
        <name>UDP-N-acetyl-alpha-D-muramoyl-L-alanyl-D-glutamate</name>
        <dbReference type="ChEBI" id="CHEBI:83900"/>
    </ligand>
</feature>
<feature type="domain" description="Mur ligase central" evidence="11">
    <location>
        <begin position="106"/>
        <end position="311"/>
    </location>
</feature>
<feature type="binding site" evidence="7">
    <location>
        <begin position="406"/>
        <end position="409"/>
    </location>
    <ligand>
        <name>meso-2,6-diaminopimelate</name>
        <dbReference type="ChEBI" id="CHEBI:57791"/>
    </ligand>
</feature>
<keyword evidence="6 7" id="KW-0961">Cell wall biogenesis/degradation</keyword>
<name>A0A7Z0ILW0_9ACTN</name>
<dbReference type="Gene3D" id="3.90.190.20">
    <property type="entry name" value="Mur ligase, C-terminal domain"/>
    <property type="match status" value="1"/>
</dbReference>
<organism evidence="12 13">
    <name type="scientific">Naumannella cuiyingiana</name>
    <dbReference type="NCBI Taxonomy" id="1347891"/>
    <lineage>
        <taxon>Bacteria</taxon>
        <taxon>Bacillati</taxon>
        <taxon>Actinomycetota</taxon>
        <taxon>Actinomycetes</taxon>
        <taxon>Propionibacteriales</taxon>
        <taxon>Propionibacteriaceae</taxon>
        <taxon>Naumannella</taxon>
    </lineage>
</organism>
<dbReference type="Proteomes" id="UP000527616">
    <property type="component" value="Unassembled WGS sequence"/>
</dbReference>
<comment type="caution">
    <text evidence="12">The sequence shown here is derived from an EMBL/GenBank/DDBJ whole genome shotgun (WGS) entry which is preliminary data.</text>
</comment>
<dbReference type="GO" id="GO:0000287">
    <property type="term" value="F:magnesium ion binding"/>
    <property type="evidence" value="ECO:0007669"/>
    <property type="project" value="UniProtKB-UniRule"/>
</dbReference>
<dbReference type="GO" id="GO:0008765">
    <property type="term" value="F:UDP-N-acetylmuramoylalanyl-D-glutamate-2,6-diaminopimelate ligase activity"/>
    <property type="evidence" value="ECO:0007669"/>
    <property type="project" value="UniProtKB-UniRule"/>
</dbReference>
<dbReference type="InterPro" id="IPR004101">
    <property type="entry name" value="Mur_ligase_C"/>
</dbReference>
<dbReference type="Gene3D" id="3.40.1390.10">
    <property type="entry name" value="MurE/MurF, N-terminal domain"/>
    <property type="match status" value="1"/>
</dbReference>
<dbReference type="InterPro" id="IPR005761">
    <property type="entry name" value="UDP-N-AcMur-Glu-dNH2Pim_ligase"/>
</dbReference>
<accession>A0A7Z0ILW0</accession>
<dbReference type="EMBL" id="JACBZS010000001">
    <property type="protein sequence ID" value="NYI72094.1"/>
    <property type="molecule type" value="Genomic_DNA"/>
</dbReference>
<dbReference type="NCBIfam" id="NF001126">
    <property type="entry name" value="PRK00139.1-4"/>
    <property type="match status" value="1"/>
</dbReference>
<proteinExistence type="inferred from homology"/>
<keyword evidence="13" id="KW-1185">Reference proteome</keyword>
<evidence type="ECO:0000256" key="6">
    <source>
        <dbReference type="ARBA" id="ARBA00023316"/>
    </source>
</evidence>
<dbReference type="AlphaFoldDB" id="A0A7Z0ILW0"/>
<keyword evidence="5 7" id="KW-0131">Cell cycle</keyword>
<feature type="modified residue" description="N6-carboxylysine" evidence="7">
    <location>
        <position position="220"/>
    </location>
</feature>
<dbReference type="InterPro" id="IPR036615">
    <property type="entry name" value="Mur_ligase_C_dom_sf"/>
</dbReference>
<comment type="PTM">
    <text evidence="7">Carboxylation is probably crucial for Mg(2+) binding and, consequently, for the gamma-phosphate positioning of ATP.</text>
</comment>
<evidence type="ECO:0000256" key="1">
    <source>
        <dbReference type="ARBA" id="ARBA00005898"/>
    </source>
</evidence>
<keyword evidence="7" id="KW-0460">Magnesium</keyword>
<dbReference type="Pfam" id="PF02875">
    <property type="entry name" value="Mur_ligase_C"/>
    <property type="match status" value="1"/>
</dbReference>
<evidence type="ECO:0000256" key="5">
    <source>
        <dbReference type="ARBA" id="ARBA00023306"/>
    </source>
</evidence>
<dbReference type="GO" id="GO:0005737">
    <property type="term" value="C:cytoplasm"/>
    <property type="evidence" value="ECO:0007669"/>
    <property type="project" value="UniProtKB-SubCell"/>
</dbReference>
<comment type="similarity">
    <text evidence="1 7">Belongs to the MurCDEF family. MurE subfamily.</text>
</comment>
<dbReference type="EC" id="6.3.2.13" evidence="7"/>
<dbReference type="InterPro" id="IPR013221">
    <property type="entry name" value="Mur_ligase_cen"/>
</dbReference>
<feature type="binding site" evidence="7">
    <location>
        <begin position="108"/>
        <end position="114"/>
    </location>
    <ligand>
        <name>ATP</name>
        <dbReference type="ChEBI" id="CHEBI:30616"/>
    </ligand>
</feature>
<dbReference type="GO" id="GO:0005524">
    <property type="term" value="F:ATP binding"/>
    <property type="evidence" value="ECO:0007669"/>
    <property type="project" value="UniProtKB-UniRule"/>
</dbReference>
<dbReference type="GO" id="GO:0009252">
    <property type="term" value="P:peptidoglycan biosynthetic process"/>
    <property type="evidence" value="ECO:0007669"/>
    <property type="project" value="UniProtKB-UniRule"/>
</dbReference>
<gene>
    <name evidence="7" type="primary">murE</name>
    <name evidence="12" type="ORF">GGQ54_002654</name>
</gene>
<feature type="binding site" evidence="7">
    <location>
        <position position="188"/>
    </location>
    <ligand>
        <name>UDP-N-acetyl-alpha-D-muramoyl-L-alanyl-D-glutamate</name>
        <dbReference type="ChEBI" id="CHEBI:83900"/>
    </ligand>
</feature>
<keyword evidence="3 7" id="KW-0133">Cell shape</keyword>
<dbReference type="HAMAP" id="MF_00208">
    <property type="entry name" value="MurE"/>
    <property type="match status" value="1"/>
</dbReference>
<evidence type="ECO:0000256" key="4">
    <source>
        <dbReference type="ARBA" id="ARBA00022984"/>
    </source>
</evidence>
<feature type="domain" description="Mur ligase C-terminal" evidence="10">
    <location>
        <begin position="333"/>
        <end position="463"/>
    </location>
</feature>
<dbReference type="Pfam" id="PF08245">
    <property type="entry name" value="Mur_ligase_M"/>
    <property type="match status" value="1"/>
</dbReference>
<evidence type="ECO:0000313" key="13">
    <source>
        <dbReference type="Proteomes" id="UP000527616"/>
    </source>
</evidence>
<dbReference type="InterPro" id="IPR036565">
    <property type="entry name" value="Mur-like_cat_sf"/>
</dbReference>
<keyword evidence="7" id="KW-0067">ATP-binding</keyword>
<feature type="short sequence motif" description="Meso-diaminopimelate recognition motif" evidence="7">
    <location>
        <begin position="406"/>
        <end position="409"/>
    </location>
</feature>
<dbReference type="UniPathway" id="UPA00219"/>
<feature type="binding site" evidence="7">
    <location>
        <position position="180"/>
    </location>
    <ligand>
        <name>UDP-N-acetyl-alpha-D-muramoyl-L-alanyl-D-glutamate</name>
        <dbReference type="ChEBI" id="CHEBI:83900"/>
    </ligand>
</feature>
<feature type="binding site" evidence="7">
    <location>
        <position position="461"/>
    </location>
    <ligand>
        <name>meso-2,6-diaminopimelate</name>
        <dbReference type="ChEBI" id="CHEBI:57791"/>
    </ligand>
</feature>
<evidence type="ECO:0000313" key="12">
    <source>
        <dbReference type="EMBL" id="NYI72094.1"/>
    </source>
</evidence>
<dbReference type="RefSeq" id="WP_179445834.1">
    <property type="nucleotide sequence ID" value="NZ_JACBZS010000001.1"/>
</dbReference>
<dbReference type="SUPFAM" id="SSF53244">
    <property type="entry name" value="MurD-like peptide ligases, peptide-binding domain"/>
    <property type="match status" value="1"/>
</dbReference>
<feature type="binding site" evidence="7">
    <location>
        <position position="25"/>
    </location>
    <ligand>
        <name>UDP-N-acetyl-alpha-D-muramoyl-L-alanyl-D-glutamate</name>
        <dbReference type="ChEBI" id="CHEBI:83900"/>
    </ligand>
</feature>
<dbReference type="SUPFAM" id="SSF63418">
    <property type="entry name" value="MurE/MurF N-terminal domain"/>
    <property type="match status" value="1"/>
</dbReference>
<evidence type="ECO:0000256" key="7">
    <source>
        <dbReference type="HAMAP-Rule" id="MF_00208"/>
    </source>
</evidence>
<feature type="binding site" evidence="7">
    <location>
        <position position="23"/>
    </location>
    <ligand>
        <name>UDP-N-acetyl-alpha-D-muramoyl-L-alanyl-D-glutamate</name>
        <dbReference type="ChEBI" id="CHEBI:83900"/>
    </ligand>
</feature>
<keyword evidence="7" id="KW-0963">Cytoplasm</keyword>
<evidence type="ECO:0000259" key="9">
    <source>
        <dbReference type="Pfam" id="PF01225"/>
    </source>
</evidence>
<comment type="catalytic activity">
    <reaction evidence="7">
        <text>UDP-N-acetyl-alpha-D-muramoyl-L-alanyl-D-glutamate + meso-2,6-diaminopimelate + ATP = UDP-N-acetyl-alpha-D-muramoyl-L-alanyl-gamma-D-glutamyl-meso-2,6-diaminopimelate + ADP + phosphate + H(+)</text>
        <dbReference type="Rhea" id="RHEA:23676"/>
        <dbReference type="ChEBI" id="CHEBI:15378"/>
        <dbReference type="ChEBI" id="CHEBI:30616"/>
        <dbReference type="ChEBI" id="CHEBI:43474"/>
        <dbReference type="ChEBI" id="CHEBI:57791"/>
        <dbReference type="ChEBI" id="CHEBI:83900"/>
        <dbReference type="ChEBI" id="CHEBI:83905"/>
        <dbReference type="ChEBI" id="CHEBI:456216"/>
        <dbReference type="EC" id="6.3.2.13"/>
    </reaction>
</comment>
<dbReference type="NCBIfam" id="NF001124">
    <property type="entry name" value="PRK00139.1-2"/>
    <property type="match status" value="1"/>
</dbReference>
<evidence type="ECO:0000256" key="2">
    <source>
        <dbReference type="ARBA" id="ARBA00022618"/>
    </source>
</evidence>
<dbReference type="Gene3D" id="3.40.1190.10">
    <property type="entry name" value="Mur-like, catalytic domain"/>
    <property type="match status" value="1"/>
</dbReference>
<feature type="binding site" evidence="7">
    <location>
        <position position="382"/>
    </location>
    <ligand>
        <name>meso-2,6-diaminopimelate</name>
        <dbReference type="ChEBI" id="CHEBI:57791"/>
    </ligand>
</feature>
<evidence type="ECO:0000259" key="11">
    <source>
        <dbReference type="Pfam" id="PF08245"/>
    </source>
</evidence>
<comment type="pathway">
    <text evidence="7 8">Cell wall biogenesis; peptidoglycan biosynthesis.</text>
</comment>
<comment type="subcellular location">
    <subcellularLocation>
        <location evidence="7 8">Cytoplasm</location>
    </subcellularLocation>
</comment>
<dbReference type="NCBIfam" id="TIGR01085">
    <property type="entry name" value="murE"/>
    <property type="match status" value="1"/>
</dbReference>
<dbReference type="InterPro" id="IPR000713">
    <property type="entry name" value="Mur_ligase_N"/>
</dbReference>
<dbReference type="PANTHER" id="PTHR23135">
    <property type="entry name" value="MUR LIGASE FAMILY MEMBER"/>
    <property type="match status" value="1"/>
</dbReference>
<comment type="function">
    <text evidence="7">Catalyzes the addition of meso-diaminopimelic acid to the nucleotide precursor UDP-N-acetylmuramoyl-L-alanyl-D-glutamate (UMAG) in the biosynthesis of bacterial cell-wall peptidoglycan.</text>
</comment>
<dbReference type="PANTHER" id="PTHR23135:SF4">
    <property type="entry name" value="UDP-N-ACETYLMURAMOYL-L-ALANYL-D-GLUTAMATE--2,6-DIAMINOPIMELATE LIGASE MURE HOMOLOG, CHLOROPLASTIC"/>
    <property type="match status" value="1"/>
</dbReference>
<keyword evidence="7" id="KW-0547">Nucleotide-binding</keyword>
<comment type="cofactor">
    <cofactor evidence="7">
        <name>Mg(2+)</name>
        <dbReference type="ChEBI" id="CHEBI:18420"/>
    </cofactor>
</comment>
<protein>
    <recommendedName>
        <fullName evidence="7">UDP-N-acetylmuramoyl-L-alanyl-D-glutamate--2,6-diaminopimelate ligase</fullName>
        <ecNumber evidence="7">6.3.2.13</ecNumber>
    </recommendedName>
    <alternativeName>
        <fullName evidence="7">Meso-A2pm-adding enzyme</fullName>
    </alternativeName>
    <alternativeName>
        <fullName evidence="7">Meso-diaminopimelate-adding enzyme</fullName>
    </alternativeName>
    <alternativeName>
        <fullName evidence="7">UDP-MurNAc-L-Ala-D-Glu:meso-diaminopimelate ligase</fullName>
    </alternativeName>
    <alternativeName>
        <fullName evidence="7">UDP-MurNAc-tripeptide synthetase</fullName>
    </alternativeName>
    <alternativeName>
        <fullName evidence="7">UDP-N-acetylmuramyl-tripeptide synthetase</fullName>
    </alternativeName>
</protein>